<feature type="region of interest" description="Disordered" evidence="1">
    <location>
        <begin position="34"/>
        <end position="62"/>
    </location>
</feature>
<comment type="caution">
    <text evidence="4">The sequence shown here is derived from an EMBL/GenBank/DDBJ whole genome shotgun (WGS) entry which is preliminary data.</text>
</comment>
<dbReference type="OrthoDB" id="5084290at2"/>
<feature type="compositionally biased region" description="Polar residues" evidence="1">
    <location>
        <begin position="34"/>
        <end position="52"/>
    </location>
</feature>
<protein>
    <submittedName>
        <fullName evidence="4">LysM peptidoglycan-binding domain-containing protein</fullName>
    </submittedName>
</protein>
<keyword evidence="2" id="KW-0812">Transmembrane</keyword>
<reference evidence="4 5" key="1">
    <citation type="submission" date="2019-09" db="EMBL/GenBank/DDBJ databases">
        <title>Phylogeny of genus Pseudoclavibacter and closely related genus.</title>
        <authorList>
            <person name="Li Y."/>
        </authorList>
    </citation>
    <scope>NUCLEOTIDE SEQUENCE [LARGE SCALE GENOMIC DNA]</scope>
    <source>
        <strain evidence="4 5">DSM 23821</strain>
    </source>
</reference>
<dbReference type="SMART" id="SM00257">
    <property type="entry name" value="LysM"/>
    <property type="match status" value="1"/>
</dbReference>
<dbReference type="Proteomes" id="UP000467240">
    <property type="component" value="Unassembled WGS sequence"/>
</dbReference>
<dbReference type="AlphaFoldDB" id="A0A7J5BMV3"/>
<proteinExistence type="predicted"/>
<dbReference type="Gene3D" id="3.10.350.10">
    <property type="entry name" value="LysM domain"/>
    <property type="match status" value="1"/>
</dbReference>
<feature type="transmembrane region" description="Helical" evidence="2">
    <location>
        <begin position="74"/>
        <end position="98"/>
    </location>
</feature>
<dbReference type="Pfam" id="PF01476">
    <property type="entry name" value="LysM"/>
    <property type="match status" value="1"/>
</dbReference>
<dbReference type="EMBL" id="WBJZ01000025">
    <property type="protein sequence ID" value="KAB1653108.1"/>
    <property type="molecule type" value="Genomic_DNA"/>
</dbReference>
<gene>
    <name evidence="4" type="ORF">F8O01_15710</name>
</gene>
<keyword evidence="5" id="KW-1185">Reference proteome</keyword>
<name>A0A7J5BMV3_9MICO</name>
<evidence type="ECO:0000256" key="2">
    <source>
        <dbReference type="SAM" id="Phobius"/>
    </source>
</evidence>
<dbReference type="InterPro" id="IPR036779">
    <property type="entry name" value="LysM_dom_sf"/>
</dbReference>
<sequence>MFEGASRPRPLRTSRARGAVMSIAVVAERPAGVSLSSHVPSRPAESSRTTSDARGVGRSRVSGRSLRLTTRGRVVFGALALVALAALGFGTASAIAAVPSAVATDVEATTDFTYVTVQPGQSLWDIASTIADDRDVRDVVAEISTLNGLQGAQIEPGQRLALPTWV</sequence>
<dbReference type="InterPro" id="IPR018392">
    <property type="entry name" value="LysM"/>
</dbReference>
<keyword evidence="2" id="KW-1133">Transmembrane helix</keyword>
<evidence type="ECO:0000259" key="3">
    <source>
        <dbReference type="SMART" id="SM00257"/>
    </source>
</evidence>
<evidence type="ECO:0000256" key="1">
    <source>
        <dbReference type="SAM" id="MobiDB-lite"/>
    </source>
</evidence>
<dbReference type="CDD" id="cd00118">
    <property type="entry name" value="LysM"/>
    <property type="match status" value="1"/>
</dbReference>
<evidence type="ECO:0000313" key="5">
    <source>
        <dbReference type="Proteomes" id="UP000467240"/>
    </source>
</evidence>
<organism evidence="4 5">
    <name type="scientific">Pseudoclavibacter chungangensis</name>
    <dbReference type="NCBI Taxonomy" id="587635"/>
    <lineage>
        <taxon>Bacteria</taxon>
        <taxon>Bacillati</taxon>
        <taxon>Actinomycetota</taxon>
        <taxon>Actinomycetes</taxon>
        <taxon>Micrococcales</taxon>
        <taxon>Microbacteriaceae</taxon>
        <taxon>Pseudoclavibacter</taxon>
    </lineage>
</organism>
<evidence type="ECO:0000313" key="4">
    <source>
        <dbReference type="EMBL" id="KAB1653108.1"/>
    </source>
</evidence>
<accession>A0A7J5BMV3</accession>
<feature type="domain" description="LysM" evidence="3">
    <location>
        <begin position="114"/>
        <end position="163"/>
    </location>
</feature>
<keyword evidence="2" id="KW-0472">Membrane</keyword>